<evidence type="ECO:0000313" key="2">
    <source>
        <dbReference type="EMBL" id="KAK7752060.1"/>
    </source>
</evidence>
<feature type="compositionally biased region" description="Basic residues" evidence="1">
    <location>
        <begin position="1"/>
        <end position="14"/>
    </location>
</feature>
<feature type="region of interest" description="Disordered" evidence="1">
    <location>
        <begin position="164"/>
        <end position="212"/>
    </location>
</feature>
<proteinExistence type="predicted"/>
<accession>A0AAN9YSB0</accession>
<dbReference type="InterPro" id="IPR019734">
    <property type="entry name" value="TPR_rpt"/>
</dbReference>
<sequence>MAPRRPDKKSKKRAAALSRAAAGDNTTTSSSASPKSEQKISPLVLVRAAEAQLQEGNAEAALALAQSALDQASNDDDDDALLAAVNFLGQACLEVGDLDGARAHCLRAAALDPAGARDEAVGGGAEKFLCLAQLSEEGGRDSVAWFEKGAAALRARIQILEDSSSSRTNTTTSAAARIKRRSTRSSGANASAEQEGEAPEPAETAETKSDAEAEAELLKRKLAMALCSVAEVYMTDLSWEGDAEARCEALVTEATLVAPHSAEAWQTLADVRISQARPDDARAALARSLDLWRALPPDHPGVPAFAGRVALARLLLEVGRERAALEVLERLVAEDDSSVQTWYLGGWGLYVLGEKLREGEGTKNNKNSSNKENGDTKKNGKDVEEEDAEDDDDWRTSWISSRVWLNQCLHLYKLQDYEDERLGEHAQELLDAIAKELGEAPAGGEGDDDDDGVWEDDGDSDEEMQG</sequence>
<feature type="region of interest" description="Disordered" evidence="1">
    <location>
        <begin position="1"/>
        <end position="39"/>
    </location>
</feature>
<feature type="compositionally biased region" description="Low complexity" evidence="1">
    <location>
        <begin position="164"/>
        <end position="176"/>
    </location>
</feature>
<dbReference type="SMART" id="SM00028">
    <property type="entry name" value="TPR"/>
    <property type="match status" value="3"/>
</dbReference>
<comment type="caution">
    <text evidence="2">The sequence shown here is derived from an EMBL/GenBank/DDBJ whole genome shotgun (WGS) entry which is preliminary data.</text>
</comment>
<dbReference type="Proteomes" id="UP001320420">
    <property type="component" value="Unassembled WGS sequence"/>
</dbReference>
<evidence type="ECO:0000256" key="1">
    <source>
        <dbReference type="SAM" id="MobiDB-lite"/>
    </source>
</evidence>
<feature type="region of interest" description="Disordered" evidence="1">
    <location>
        <begin position="359"/>
        <end position="392"/>
    </location>
</feature>
<feature type="compositionally biased region" description="Polar residues" evidence="1">
    <location>
        <begin position="24"/>
        <end position="35"/>
    </location>
</feature>
<dbReference type="CDD" id="cd24142">
    <property type="entry name" value="ACL4-like"/>
    <property type="match status" value="1"/>
</dbReference>
<dbReference type="InterPro" id="IPR011990">
    <property type="entry name" value="TPR-like_helical_dom_sf"/>
</dbReference>
<evidence type="ECO:0000313" key="3">
    <source>
        <dbReference type="Proteomes" id="UP001320420"/>
    </source>
</evidence>
<reference evidence="2 3" key="1">
    <citation type="submission" date="2024-02" db="EMBL/GenBank/DDBJ databases">
        <title>De novo assembly and annotation of 12 fungi associated with fruit tree decline syndrome in Ontario, Canada.</title>
        <authorList>
            <person name="Sulman M."/>
            <person name="Ellouze W."/>
            <person name="Ilyukhin E."/>
        </authorList>
    </citation>
    <scope>NUCLEOTIDE SEQUENCE [LARGE SCALE GENOMIC DNA]</scope>
    <source>
        <strain evidence="2 3">M11/M66-122</strain>
    </source>
</reference>
<dbReference type="SUPFAM" id="SSF48452">
    <property type="entry name" value="TPR-like"/>
    <property type="match status" value="1"/>
</dbReference>
<feature type="region of interest" description="Disordered" evidence="1">
    <location>
        <begin position="433"/>
        <end position="466"/>
    </location>
</feature>
<organism evidence="2 3">
    <name type="scientific">Diatrype stigma</name>
    <dbReference type="NCBI Taxonomy" id="117547"/>
    <lineage>
        <taxon>Eukaryota</taxon>
        <taxon>Fungi</taxon>
        <taxon>Dikarya</taxon>
        <taxon>Ascomycota</taxon>
        <taxon>Pezizomycotina</taxon>
        <taxon>Sordariomycetes</taxon>
        <taxon>Xylariomycetidae</taxon>
        <taxon>Xylariales</taxon>
        <taxon>Diatrypaceae</taxon>
        <taxon>Diatrype</taxon>
    </lineage>
</organism>
<dbReference type="EMBL" id="JAKJXP020000042">
    <property type="protein sequence ID" value="KAK7752060.1"/>
    <property type="molecule type" value="Genomic_DNA"/>
</dbReference>
<name>A0AAN9YSB0_9PEZI</name>
<feature type="compositionally biased region" description="Acidic residues" evidence="1">
    <location>
        <begin position="445"/>
        <end position="466"/>
    </location>
</feature>
<dbReference type="AlphaFoldDB" id="A0AAN9YSB0"/>
<dbReference type="Gene3D" id="1.25.40.10">
    <property type="entry name" value="Tetratricopeptide repeat domain"/>
    <property type="match status" value="2"/>
</dbReference>
<feature type="compositionally biased region" description="Acidic residues" evidence="1">
    <location>
        <begin position="383"/>
        <end position="392"/>
    </location>
</feature>
<keyword evidence="3" id="KW-1185">Reference proteome</keyword>
<gene>
    <name evidence="2" type="ORF">SLS62_006025</name>
</gene>
<protein>
    <submittedName>
        <fullName evidence="2">Uncharacterized protein</fullName>
    </submittedName>
</protein>
<feature type="compositionally biased region" description="Basic and acidic residues" evidence="1">
    <location>
        <begin position="372"/>
        <end position="382"/>
    </location>
</feature>